<dbReference type="EMBL" id="QUNF01000027">
    <property type="protein sequence ID" value="REG81366.1"/>
    <property type="molecule type" value="Genomic_DNA"/>
</dbReference>
<dbReference type="OrthoDB" id="1273554at2"/>
<sequence>MDKSIYLGGWEVNFNDEEELRNFIIQHSLTKSGFEVFTGIQSGLEIKTDNGKIIEILNQPGDEKVSGPLEFLIPEVKPHKLFWLKPSNPGKHQLGGKMPDELKILTDDSFKPFYLGQLDCKDEYFSWIGLDKLHLFYPLDFYHDPTFIDYADELKPELFNETNKSEYSPEKELSSIAFDATEEVTIKELENESDPIHLCGVPLWYQYPELPKCPKTGELMKFVCSISSTTRINIMKKGFLGSRKTKEFLMFGDMGTLYVFFHPKSKIAYLTIQF</sequence>
<proteinExistence type="predicted"/>
<evidence type="ECO:0000313" key="2">
    <source>
        <dbReference type="Proteomes" id="UP000256405"/>
    </source>
</evidence>
<organism evidence="1 2">
    <name type="scientific">Algoriphagus antarcticus</name>
    <dbReference type="NCBI Taxonomy" id="238540"/>
    <lineage>
        <taxon>Bacteria</taxon>
        <taxon>Pseudomonadati</taxon>
        <taxon>Bacteroidota</taxon>
        <taxon>Cytophagia</taxon>
        <taxon>Cytophagales</taxon>
        <taxon>Cyclobacteriaceae</taxon>
        <taxon>Algoriphagus</taxon>
    </lineage>
</organism>
<comment type="caution">
    <text evidence="1">The sequence shown here is derived from an EMBL/GenBank/DDBJ whole genome shotgun (WGS) entry which is preliminary data.</text>
</comment>
<dbReference type="RefSeq" id="WP_086542923.1">
    <property type="nucleotide sequence ID" value="NZ_MSSW01000057.1"/>
</dbReference>
<name>A0A3E0DFG8_9BACT</name>
<dbReference type="AlphaFoldDB" id="A0A3E0DFG8"/>
<reference evidence="1 2" key="1">
    <citation type="submission" date="2018-08" db="EMBL/GenBank/DDBJ databases">
        <title>Genomic Encyclopedia of Archaeal and Bacterial Type Strains, Phase II (KMG-II): from individual species to whole genera.</title>
        <authorList>
            <person name="Goeker M."/>
        </authorList>
    </citation>
    <scope>NUCLEOTIDE SEQUENCE [LARGE SCALE GENOMIC DNA]</scope>
    <source>
        <strain evidence="1 2">DSM 15986</strain>
    </source>
</reference>
<dbReference type="Proteomes" id="UP000256405">
    <property type="component" value="Unassembled WGS sequence"/>
</dbReference>
<protein>
    <submittedName>
        <fullName evidence="1">Uncharacterized protein</fullName>
    </submittedName>
</protein>
<gene>
    <name evidence="1" type="ORF">C8N25_12714</name>
</gene>
<accession>A0A3E0DFG8</accession>
<keyword evidence="2" id="KW-1185">Reference proteome</keyword>
<evidence type="ECO:0000313" key="1">
    <source>
        <dbReference type="EMBL" id="REG81366.1"/>
    </source>
</evidence>